<feature type="region of interest" description="Disordered" evidence="1">
    <location>
        <begin position="1028"/>
        <end position="1187"/>
    </location>
</feature>
<reference evidence="3" key="2">
    <citation type="submission" date="2022-10" db="EMBL/GenBank/DDBJ databases">
        <authorList>
            <consortium name="ENA_rothamsted_submissions"/>
            <consortium name="culmorum"/>
            <person name="King R."/>
        </authorList>
    </citation>
    <scope>NUCLEOTIDE SEQUENCE</scope>
</reference>
<name>A0A9N9QXK8_9NEOP</name>
<evidence type="ECO:0000256" key="1">
    <source>
        <dbReference type="SAM" id="MobiDB-lite"/>
    </source>
</evidence>
<feature type="compositionally biased region" description="Polar residues" evidence="1">
    <location>
        <begin position="521"/>
        <end position="537"/>
    </location>
</feature>
<feature type="region of interest" description="Disordered" evidence="1">
    <location>
        <begin position="408"/>
        <end position="540"/>
    </location>
</feature>
<feature type="signal peptide" evidence="2">
    <location>
        <begin position="1"/>
        <end position="20"/>
    </location>
</feature>
<dbReference type="Proteomes" id="UP001153714">
    <property type="component" value="Chromosome 13"/>
</dbReference>
<feature type="region of interest" description="Disordered" evidence="1">
    <location>
        <begin position="640"/>
        <end position="671"/>
    </location>
</feature>
<feature type="compositionally biased region" description="Basic and acidic residues" evidence="1">
    <location>
        <begin position="414"/>
        <end position="441"/>
    </location>
</feature>
<proteinExistence type="predicted"/>
<feature type="region of interest" description="Disordered" evidence="1">
    <location>
        <begin position="954"/>
        <end position="1011"/>
    </location>
</feature>
<reference evidence="3" key="1">
    <citation type="submission" date="2021-12" db="EMBL/GenBank/DDBJ databases">
        <authorList>
            <person name="King R."/>
        </authorList>
    </citation>
    <scope>NUCLEOTIDE SEQUENCE</scope>
</reference>
<evidence type="ECO:0000256" key="2">
    <source>
        <dbReference type="SAM" id="SignalP"/>
    </source>
</evidence>
<feature type="compositionally biased region" description="Basic and acidic residues" evidence="1">
    <location>
        <begin position="1175"/>
        <end position="1187"/>
    </location>
</feature>
<feature type="compositionally biased region" description="Low complexity" evidence="1">
    <location>
        <begin position="993"/>
        <end position="1007"/>
    </location>
</feature>
<feature type="compositionally biased region" description="Acidic residues" evidence="1">
    <location>
        <begin position="1220"/>
        <end position="1261"/>
    </location>
</feature>
<feature type="compositionally biased region" description="Basic and acidic residues" evidence="1">
    <location>
        <begin position="1135"/>
        <end position="1150"/>
    </location>
</feature>
<accession>A0A9N9QXK8</accession>
<feature type="compositionally biased region" description="Basic and acidic residues" evidence="1">
    <location>
        <begin position="1410"/>
        <end position="1427"/>
    </location>
</feature>
<feature type="compositionally biased region" description="Basic and acidic residues" evidence="1">
    <location>
        <begin position="1208"/>
        <end position="1218"/>
    </location>
</feature>
<feature type="compositionally biased region" description="Basic and acidic residues" evidence="1">
    <location>
        <begin position="1446"/>
        <end position="1468"/>
    </location>
</feature>
<feature type="chain" id="PRO_5040221648" evidence="2">
    <location>
        <begin position="21"/>
        <end position="1604"/>
    </location>
</feature>
<keyword evidence="2" id="KW-0732">Signal</keyword>
<keyword evidence="4" id="KW-1185">Reference proteome</keyword>
<feature type="region of interest" description="Disordered" evidence="1">
    <location>
        <begin position="173"/>
        <end position="199"/>
    </location>
</feature>
<feature type="compositionally biased region" description="Low complexity" evidence="1">
    <location>
        <begin position="1079"/>
        <end position="1093"/>
    </location>
</feature>
<evidence type="ECO:0000313" key="4">
    <source>
        <dbReference type="Proteomes" id="UP001153714"/>
    </source>
</evidence>
<feature type="region of interest" description="Disordered" evidence="1">
    <location>
        <begin position="1208"/>
        <end position="1297"/>
    </location>
</feature>
<feature type="compositionally biased region" description="Basic and acidic residues" evidence="1">
    <location>
        <begin position="954"/>
        <end position="973"/>
    </location>
</feature>
<dbReference type="OrthoDB" id="6915407at2759"/>
<evidence type="ECO:0000313" key="3">
    <source>
        <dbReference type="EMBL" id="CAG9785330.1"/>
    </source>
</evidence>
<sequence length="1604" mass="183995">MFARLALLLLVLQCFEICVPIRVPTVWNGDNSEVKPEEDKFSVEQFKPQVVQQQPIPIQYFEYTAKKPQFAVDIANFHGVQSPETLFKAHPVKPFTGRNKPELGKHRIQDENRPVFQQFQKYIKQNDNLASYVTPSSTNYDIFHPYKAEEPRLQDIYKDPILDKIRNDIQVSSQRFEKQESDSGNADISKDEYLESPEQTDLRKLPQKNIPVSYEIHRPQRRPVYYSPIAKHPNRDHILNQRFKHPWNQNYVKIRPLHYQPLKHHLQRLRQHHALTYNDERNEYPQVPILQPYEEPSNGYDIYVKGKEKYLNLRNNLDESINNLVLKNRPIISQKLELQKDEKSPDEEEEEEFVPIKNYAQVRKTETTKHLPKEAAFDDAESYEEIKNAPRLREAIKSTKAQTVYTEEGYEDSAYDHAGEQKHASDHEAHGGFLKENERSGGKYKAPSLSASYKDDGGSAFKEQVLDGKIWKENNKNSKHQEDSEDYSGDEYEHSIEADNYKRVPTNKEDNQRNKRHNKNEVQQNGTVTTTKNITNEIKQHDVNKRETDFKVPDVDIDSTLLTEKDILKIAMEKIVAPDLSEKYPYYFKDSKLVNKNSPIRYAENFKLIPQKTLGGTEFYDSRSLLECPEVDEKVDALPEKFKKKGHPDEPEDGSITENNEKGESTESLPRLEGLGDKIDCFKAKYFGHNPLDSPFFNEEIISEPEPVLLPNLSSFKLKHSKNNTLLETAPNNVVSKLENPKKAMDEDIYQLLKKLQNKNNKLKESLIIDQQGIATKLNNNKIHFTNLSEMRPNNDSNGNLQSSISESNVVYNSNIKNITSNNGENNNSSQSFGTVNLDDTVQTKKHIDNTTTTVLRNKRAAPFVYEPYKIIRDVQTSDSKKTTTTGNISPLIKQLQSSKVIDTVVKSNNDKDQPLKVSLGSRAYKDIGKKEREHLLSNNSNDSLDPSIVDVSVDKRRGEPRYEFRPSNHKSDYSPVQNKKAMSVEDYENHTKLSNKNNTVSSSNNKRPSARNLFNIANNFRKSEDFQNSAASSNVRQTVTSAPQTVKKEPSSEEKKDVSESEEDYEDEYEDEEEEEVISTTTTTTTTTTIKPIFRKRMRTATTTKIPEIEVTEEPPKLRLVTRFRNSSPITRNTNDDEKSTAKISKKLDDNDDISLPKYREKKKMSTKSTLVTDTKKYGDEDDDMRKEEIDALIGVKHDMDDYVPLYEKEAKKKNQESVDSDEDEENEDSEETSSEEDEDEEDEDIDEEDDDEENEEELDEKNPKIFTTETPRRTLVRTTEPPISTTEAKSAKLESKPIISRKKVAIHKELPVDKTAPHVTEFKQDIEEVEIIKEIPRKAIEKKTNKNLEALDLYKDDNLATDINKLGAVEIFDRNLDLKNGPKHGGNYRHAPALEKKALVESSNTDPKVPKDAETSQTENKKLIELDDSGSSRKMHGGNLKPSNDAKRSRGEKKFEKYIELTEKPDTGSLHGGNLRSINDRKTRRGGNRSEKLIELGDDHDDQDDDSANRMHGGNFKPYSSSNNRNSGRGLHGGNYRSSRLVQAEDTNDDSEKRLEKAKTESTKKINSADLLNSFARAVPILTTTPSYILDPSKRMYYYVDA</sequence>
<feature type="compositionally biased region" description="Polar residues" evidence="1">
    <location>
        <begin position="1028"/>
        <end position="1045"/>
    </location>
</feature>
<feature type="compositionally biased region" description="Basic and acidic residues" evidence="1">
    <location>
        <begin position="1047"/>
        <end position="1060"/>
    </location>
</feature>
<feature type="compositionally biased region" description="Low complexity" evidence="1">
    <location>
        <begin position="1522"/>
        <end position="1531"/>
    </location>
</feature>
<feature type="compositionally biased region" description="Basic and acidic residues" evidence="1">
    <location>
        <begin position="491"/>
        <end position="513"/>
    </location>
</feature>
<feature type="compositionally biased region" description="Basic and acidic residues" evidence="1">
    <location>
        <begin position="464"/>
        <end position="482"/>
    </location>
</feature>
<protein>
    <submittedName>
        <fullName evidence="3">Uncharacterized protein</fullName>
    </submittedName>
</protein>
<gene>
    <name evidence="3" type="ORF">DIATSA_LOCUS3372</name>
</gene>
<dbReference type="EMBL" id="OU893344">
    <property type="protein sequence ID" value="CAG9785330.1"/>
    <property type="molecule type" value="Genomic_DNA"/>
</dbReference>
<feature type="compositionally biased region" description="Basic and acidic residues" evidence="1">
    <location>
        <begin position="1552"/>
        <end position="1562"/>
    </location>
</feature>
<feature type="compositionally biased region" description="Acidic residues" evidence="1">
    <location>
        <begin position="1061"/>
        <end position="1078"/>
    </location>
</feature>
<feature type="compositionally biased region" description="Basic and acidic residues" evidence="1">
    <location>
        <begin position="1490"/>
        <end position="1499"/>
    </location>
</feature>
<feature type="region of interest" description="Disordered" evidence="1">
    <location>
        <begin position="1401"/>
        <end position="1562"/>
    </location>
</feature>
<organism evidence="3 4">
    <name type="scientific">Diatraea saccharalis</name>
    <name type="common">sugarcane borer</name>
    <dbReference type="NCBI Taxonomy" id="40085"/>
    <lineage>
        <taxon>Eukaryota</taxon>
        <taxon>Metazoa</taxon>
        <taxon>Ecdysozoa</taxon>
        <taxon>Arthropoda</taxon>
        <taxon>Hexapoda</taxon>
        <taxon>Insecta</taxon>
        <taxon>Pterygota</taxon>
        <taxon>Neoptera</taxon>
        <taxon>Endopterygota</taxon>
        <taxon>Lepidoptera</taxon>
        <taxon>Glossata</taxon>
        <taxon>Ditrysia</taxon>
        <taxon>Pyraloidea</taxon>
        <taxon>Crambidae</taxon>
        <taxon>Crambinae</taxon>
        <taxon>Diatraea</taxon>
    </lineage>
</organism>
<feature type="compositionally biased region" description="Polar residues" evidence="1">
    <location>
        <begin position="1125"/>
        <end position="1134"/>
    </location>
</feature>